<dbReference type="GO" id="GO:0022625">
    <property type="term" value="C:cytosolic large ribosomal subunit"/>
    <property type="evidence" value="ECO:0007669"/>
    <property type="project" value="TreeGrafter"/>
</dbReference>
<proteinExistence type="inferred from homology"/>
<dbReference type="GO" id="GO:0003735">
    <property type="term" value="F:structural constituent of ribosome"/>
    <property type="evidence" value="ECO:0007669"/>
    <property type="project" value="InterPro"/>
</dbReference>
<dbReference type="STRING" id="39950.BCB69_00845"/>
<dbReference type="KEGG" id="dpn:BCB69_00845"/>
<dbReference type="GO" id="GO:0006412">
    <property type="term" value="P:translation"/>
    <property type="evidence" value="ECO:0007669"/>
    <property type="project" value="UniProtKB-UniRule"/>
</dbReference>
<dbReference type="InterPro" id="IPR047867">
    <property type="entry name" value="Ribosomal_uL22_bac/org-type"/>
</dbReference>
<dbReference type="AlphaFoldDB" id="A0A1B3WCH1"/>
<evidence type="ECO:0000256" key="13">
    <source>
        <dbReference type="RuleBase" id="RU004008"/>
    </source>
</evidence>
<evidence type="ECO:0000256" key="4">
    <source>
        <dbReference type="ARBA" id="ARBA00022730"/>
    </source>
</evidence>
<dbReference type="InterPro" id="IPR036394">
    <property type="entry name" value="Ribosomal_uL22_sf"/>
</dbReference>
<comment type="subunit">
    <text evidence="3 10 12">Part of the 50S ribosomal subunit.</text>
</comment>
<evidence type="ECO:0000313" key="17">
    <source>
        <dbReference type="Proteomes" id="UP000266262"/>
    </source>
</evidence>
<evidence type="ECO:0000256" key="12">
    <source>
        <dbReference type="RuleBase" id="RU004006"/>
    </source>
</evidence>
<evidence type="ECO:0000256" key="10">
    <source>
        <dbReference type="HAMAP-Rule" id="MF_01331"/>
    </source>
</evidence>
<evidence type="ECO:0000256" key="8">
    <source>
        <dbReference type="ARBA" id="ARBA00025084"/>
    </source>
</evidence>
<evidence type="ECO:0000313" key="15">
    <source>
        <dbReference type="EMBL" id="RID94385.1"/>
    </source>
</evidence>
<dbReference type="CDD" id="cd00336">
    <property type="entry name" value="Ribosomal_L22"/>
    <property type="match status" value="1"/>
</dbReference>
<dbReference type="Pfam" id="PF00237">
    <property type="entry name" value="Ribosomal_L22"/>
    <property type="match status" value="1"/>
</dbReference>
<gene>
    <name evidence="10" type="primary">rplV</name>
    <name evidence="14" type="ORF">BCB69_00845</name>
    <name evidence="15" type="ORF">DX915_02340</name>
</gene>
<dbReference type="EMBL" id="CP017037">
    <property type="protein sequence ID" value="AOH38663.1"/>
    <property type="molecule type" value="Genomic_DNA"/>
</dbReference>
<sequence length="111" mass="12387">MEVQAITRNIRISPRKVRIVVNLIRGKNVGEALAILRNTPKAASKVIEKTLRSAMANAENNNNMNIDNLYVSTTFVDAGPIMKRIHPRSRGQAFGIMKRTSTLTVKVSERN</sequence>
<accession>A0A1B3WCH1</accession>
<comment type="function">
    <text evidence="10 13">This protein binds specifically to 23S rRNA; its binding is stimulated by other ribosomal proteins, e.g., L4, L17, and L20. It is important during the early stages of 50S assembly. It makes multiple contacts with different domains of the 23S rRNA in the assembled 50S subunit and ribosome.</text>
</comment>
<keyword evidence="6 10" id="KW-0689">Ribosomal protein</keyword>
<dbReference type="InterPro" id="IPR001063">
    <property type="entry name" value="Ribosomal_uL22"/>
</dbReference>
<evidence type="ECO:0000256" key="7">
    <source>
        <dbReference type="ARBA" id="ARBA00023274"/>
    </source>
</evidence>
<reference evidence="16" key="1">
    <citation type="submission" date="2016-08" db="EMBL/GenBank/DDBJ databases">
        <authorList>
            <person name="Holder M.E."/>
            <person name="Ajami N.J."/>
            <person name="Petrosino J.F."/>
        </authorList>
    </citation>
    <scope>NUCLEOTIDE SEQUENCE [LARGE SCALE GENOMIC DNA]</scope>
    <source>
        <strain evidence="16">F0677</strain>
    </source>
</reference>
<dbReference type="RefSeq" id="WP_022513897.1">
    <property type="nucleotide sequence ID" value="NZ_CP017037.1"/>
</dbReference>
<comment type="function">
    <text evidence="8">This protein binds specifically to 23S rRNA; its binding is stimulated by other ribosomal proteins, e.g. L4, L17, and L20. It is important during the early stages of 50S assembly. It makes multiple contacts with different domains of the 23S rRNA in the assembled 50S subunit and ribosome.</text>
</comment>
<comment type="function">
    <text evidence="1 10">The globular domain of the protein is located near the polypeptide exit tunnel on the outside of the subunit, while an extended beta-hairpin is found that lines the wall of the exit tunnel in the center of the 70S ribosome.</text>
</comment>
<evidence type="ECO:0000256" key="9">
    <source>
        <dbReference type="ARBA" id="ARBA00035207"/>
    </source>
</evidence>
<evidence type="ECO:0000256" key="11">
    <source>
        <dbReference type="RuleBase" id="RU004005"/>
    </source>
</evidence>
<dbReference type="GO" id="GO:0019843">
    <property type="term" value="F:rRNA binding"/>
    <property type="evidence" value="ECO:0007669"/>
    <property type="project" value="UniProtKB-UniRule"/>
</dbReference>
<evidence type="ECO:0000256" key="2">
    <source>
        <dbReference type="ARBA" id="ARBA00009451"/>
    </source>
</evidence>
<keyword evidence="4 10" id="KW-0699">rRNA-binding</keyword>
<keyword evidence="17" id="KW-1185">Reference proteome</keyword>
<dbReference type="Gene3D" id="3.90.470.10">
    <property type="entry name" value="Ribosomal protein L22/L17"/>
    <property type="match status" value="1"/>
</dbReference>
<evidence type="ECO:0000313" key="14">
    <source>
        <dbReference type="EMBL" id="AOH38663.1"/>
    </source>
</evidence>
<dbReference type="Proteomes" id="UP000094757">
    <property type="component" value="Chromosome"/>
</dbReference>
<dbReference type="PANTHER" id="PTHR13501">
    <property type="entry name" value="CHLOROPLAST 50S RIBOSOMAL PROTEIN L22-RELATED"/>
    <property type="match status" value="1"/>
</dbReference>
<evidence type="ECO:0000256" key="6">
    <source>
        <dbReference type="ARBA" id="ARBA00022980"/>
    </source>
</evidence>
<reference evidence="15 17" key="3">
    <citation type="submission" date="2018-08" db="EMBL/GenBank/DDBJ databases">
        <title>Draft genome sequence of Dialister pneumosintes KCOM 1685.</title>
        <authorList>
            <person name="Kook J.-K."/>
            <person name="Park S.-N."/>
            <person name="Lim Y.K."/>
        </authorList>
    </citation>
    <scope>NUCLEOTIDE SEQUENCE [LARGE SCALE GENOMIC DNA]</scope>
    <source>
        <strain evidence="15 17">KCOM 1685</strain>
    </source>
</reference>
<keyword evidence="5 10" id="KW-0694">RNA-binding</keyword>
<comment type="similarity">
    <text evidence="2 10 11">Belongs to the universal ribosomal protein uL22 family.</text>
</comment>
<evidence type="ECO:0000256" key="1">
    <source>
        <dbReference type="ARBA" id="ARBA00003478"/>
    </source>
</evidence>
<dbReference type="PANTHER" id="PTHR13501:SF8">
    <property type="entry name" value="LARGE RIBOSOMAL SUBUNIT PROTEIN UL22M"/>
    <property type="match status" value="1"/>
</dbReference>
<dbReference type="SUPFAM" id="SSF54843">
    <property type="entry name" value="Ribosomal protein L22"/>
    <property type="match status" value="1"/>
</dbReference>
<dbReference type="EMBL" id="QWKU01000001">
    <property type="protein sequence ID" value="RID94385.1"/>
    <property type="molecule type" value="Genomic_DNA"/>
</dbReference>
<evidence type="ECO:0000256" key="5">
    <source>
        <dbReference type="ARBA" id="ARBA00022884"/>
    </source>
</evidence>
<protein>
    <recommendedName>
        <fullName evidence="9 10">Large ribosomal subunit protein uL22</fullName>
    </recommendedName>
</protein>
<name>A0A1B3WCH1_9FIRM</name>
<keyword evidence="7 10" id="KW-0687">Ribonucleoprotein</keyword>
<evidence type="ECO:0000256" key="3">
    <source>
        <dbReference type="ARBA" id="ARBA00011838"/>
    </source>
</evidence>
<organism evidence="14 16">
    <name type="scientific">Dialister pneumosintes</name>
    <dbReference type="NCBI Taxonomy" id="39950"/>
    <lineage>
        <taxon>Bacteria</taxon>
        <taxon>Bacillati</taxon>
        <taxon>Bacillota</taxon>
        <taxon>Negativicutes</taxon>
        <taxon>Veillonellales</taxon>
        <taxon>Veillonellaceae</taxon>
        <taxon>Dialister</taxon>
    </lineage>
</organism>
<reference evidence="14" key="2">
    <citation type="submission" date="2016-08" db="EMBL/GenBank/DDBJ databases">
        <authorList>
            <person name="Seilhamer J.J."/>
        </authorList>
    </citation>
    <scope>NUCLEOTIDE SEQUENCE [LARGE SCALE GENOMIC DNA]</scope>
    <source>
        <strain evidence="14">F0677</strain>
    </source>
</reference>
<dbReference type="OrthoDB" id="9805969at2"/>
<dbReference type="Proteomes" id="UP000266262">
    <property type="component" value="Unassembled WGS sequence"/>
</dbReference>
<evidence type="ECO:0000313" key="16">
    <source>
        <dbReference type="Proteomes" id="UP000094757"/>
    </source>
</evidence>
<dbReference type="HAMAP" id="MF_01331_B">
    <property type="entry name" value="Ribosomal_uL22_B"/>
    <property type="match status" value="1"/>
</dbReference>
<dbReference type="NCBIfam" id="TIGR01044">
    <property type="entry name" value="rplV_bact"/>
    <property type="match status" value="1"/>
</dbReference>
<dbReference type="InterPro" id="IPR005727">
    <property type="entry name" value="Ribosomal_uL22_bac/chlpt-type"/>
</dbReference>